<keyword evidence="4 8" id="KW-0812">Transmembrane</keyword>
<organism evidence="10 11">
    <name type="scientific">Hafnia alvei FB1</name>
    <dbReference type="NCBI Taxonomy" id="1453496"/>
    <lineage>
        <taxon>Bacteria</taxon>
        <taxon>Pseudomonadati</taxon>
        <taxon>Pseudomonadota</taxon>
        <taxon>Gammaproteobacteria</taxon>
        <taxon>Enterobacterales</taxon>
        <taxon>Hafniaceae</taxon>
        <taxon>Hafnia</taxon>
    </lineage>
</organism>
<reference evidence="10 11" key="1">
    <citation type="journal article" date="2014" name="Gut Pathog.">
        <title>Gene clusters of Hafnia alvei strain FB1 important in survival and pathogenesis: a draft genome perspective.</title>
        <authorList>
            <person name="Tan J.Y."/>
            <person name="Yin W.F."/>
            <person name="Chan K.G."/>
        </authorList>
    </citation>
    <scope>NUCLEOTIDE SEQUENCE [LARGE SCALE GENOMIC DNA]</scope>
    <source>
        <strain evidence="10 11">FB1</strain>
    </source>
</reference>
<sequence>MNFTSNPFEPKNKARELLSPYTLLYFVLAALINLGLGYEFSAIYAVGLGCFFLLLGSYLPRLQKAVLFVCTLTAAFYYPFGRVFGPPNFNSILSLYSTNPEEAGEMMQIFPYWDYLIAVFILILGIFILRRKTPQIRRWTMAKSLFLFAFIGALLLAPVTNLRAGGEFKLSDTGYPVVRFVEDVSHGKKEVEAEMARMKELSSVPATWHVDSVKANRQVYVLVIGESARRDAHGSFGGKWANTPFESQVPGVFFNDYLSAAPSTQKSLGQTLNLVRDGKPEYQNSIITLAKSAGFHTYWFSNQGQIGRYDTVVASVAKRADDVRFLKKGDFEDGKATSDFDLLRFTDDALQATTEGPKLVVYHLIGSHPKACDRTGDRYETFVHSKETSCYLYSITQTDSFLSQLYNQLKSSGQNFSMIYFSDHGLAFHEKGTSNEFLSHDDKYQQNYQVPLMMLSSDDTRRRAIKARRSAEDFLVLFSEWTGIKSQEIAAKYQFISNQKRPSPTVMNFALKQVPYSSLGNDPFTPKATPATMHK</sequence>
<keyword evidence="3 10" id="KW-0808">Transferase</keyword>
<dbReference type="InterPro" id="IPR058130">
    <property type="entry name" value="PEA_transf_C"/>
</dbReference>
<evidence type="ECO:0000256" key="4">
    <source>
        <dbReference type="ARBA" id="ARBA00022692"/>
    </source>
</evidence>
<feature type="transmembrane region" description="Helical" evidence="8">
    <location>
        <begin position="112"/>
        <end position="129"/>
    </location>
</feature>
<dbReference type="GO" id="GO:0016776">
    <property type="term" value="F:phosphotransferase activity, phosphate group as acceptor"/>
    <property type="evidence" value="ECO:0007669"/>
    <property type="project" value="TreeGrafter"/>
</dbReference>
<dbReference type="PATRIC" id="fig|1453496.5.peg.1799"/>
<evidence type="ECO:0000256" key="3">
    <source>
        <dbReference type="ARBA" id="ARBA00022679"/>
    </source>
</evidence>
<feature type="transmembrane region" description="Helical" evidence="8">
    <location>
        <begin position="18"/>
        <end position="36"/>
    </location>
</feature>
<feature type="transmembrane region" description="Helical" evidence="8">
    <location>
        <begin position="141"/>
        <end position="159"/>
    </location>
</feature>
<dbReference type="SUPFAM" id="SSF53649">
    <property type="entry name" value="Alkaline phosphatase-like"/>
    <property type="match status" value="1"/>
</dbReference>
<name>A0A097R1B8_HAFAL</name>
<keyword evidence="11" id="KW-1185">Reference proteome</keyword>
<comment type="similarity">
    <text evidence="7">Belongs to the phosphoethanolamine transferase family.</text>
</comment>
<comment type="subcellular location">
    <subcellularLocation>
        <location evidence="1">Cell membrane</location>
        <topology evidence="1">Multi-pass membrane protein</topology>
    </subcellularLocation>
</comment>
<evidence type="ECO:0000256" key="2">
    <source>
        <dbReference type="ARBA" id="ARBA00022475"/>
    </source>
</evidence>
<dbReference type="eggNOG" id="COG2194">
    <property type="taxonomic scope" value="Bacteria"/>
</dbReference>
<dbReference type="HOGENOM" id="CLU_039390_3_0_6"/>
<evidence type="ECO:0000256" key="7">
    <source>
        <dbReference type="ARBA" id="ARBA00038481"/>
    </source>
</evidence>
<feature type="transmembrane region" description="Helical" evidence="8">
    <location>
        <begin position="66"/>
        <end position="85"/>
    </location>
</feature>
<dbReference type="Gene3D" id="3.40.720.10">
    <property type="entry name" value="Alkaline Phosphatase, subunit A"/>
    <property type="match status" value="1"/>
</dbReference>
<dbReference type="GO" id="GO:0005886">
    <property type="term" value="C:plasma membrane"/>
    <property type="evidence" value="ECO:0007669"/>
    <property type="project" value="UniProtKB-SubCell"/>
</dbReference>
<evidence type="ECO:0000256" key="1">
    <source>
        <dbReference type="ARBA" id="ARBA00004651"/>
    </source>
</evidence>
<evidence type="ECO:0000313" key="10">
    <source>
        <dbReference type="EMBL" id="AIU72512.1"/>
    </source>
</evidence>
<dbReference type="GO" id="GO:0009244">
    <property type="term" value="P:lipopolysaccharide core region biosynthetic process"/>
    <property type="evidence" value="ECO:0007669"/>
    <property type="project" value="TreeGrafter"/>
</dbReference>
<evidence type="ECO:0000256" key="6">
    <source>
        <dbReference type="ARBA" id="ARBA00023136"/>
    </source>
</evidence>
<evidence type="ECO:0000256" key="8">
    <source>
        <dbReference type="SAM" id="Phobius"/>
    </source>
</evidence>
<evidence type="ECO:0000259" key="9">
    <source>
        <dbReference type="Pfam" id="PF00884"/>
    </source>
</evidence>
<keyword evidence="2" id="KW-1003">Cell membrane</keyword>
<dbReference type="AlphaFoldDB" id="A0A097R1B8"/>
<dbReference type="InterPro" id="IPR040423">
    <property type="entry name" value="PEA_transferase"/>
</dbReference>
<dbReference type="OrthoDB" id="9786870at2"/>
<feature type="transmembrane region" description="Helical" evidence="8">
    <location>
        <begin position="42"/>
        <end position="59"/>
    </location>
</feature>
<keyword evidence="6 8" id="KW-0472">Membrane</keyword>
<dbReference type="InterPro" id="IPR000917">
    <property type="entry name" value="Sulfatase_N"/>
</dbReference>
<protein>
    <submittedName>
        <fullName evidence="10">Phosphoethanolamine transferase</fullName>
    </submittedName>
</protein>
<dbReference type="Proteomes" id="UP000029986">
    <property type="component" value="Chromosome"/>
</dbReference>
<dbReference type="CDD" id="cd16017">
    <property type="entry name" value="LptA"/>
    <property type="match status" value="1"/>
</dbReference>
<dbReference type="Pfam" id="PF00884">
    <property type="entry name" value="Sulfatase"/>
    <property type="match status" value="1"/>
</dbReference>
<gene>
    <name evidence="10" type="ORF">AT03_09010</name>
</gene>
<dbReference type="InterPro" id="IPR017850">
    <property type="entry name" value="Alkaline_phosphatase_core_sf"/>
</dbReference>
<dbReference type="EMBL" id="CP009706">
    <property type="protein sequence ID" value="AIU72512.1"/>
    <property type="molecule type" value="Genomic_DNA"/>
</dbReference>
<dbReference type="RefSeq" id="WP_025801684.1">
    <property type="nucleotide sequence ID" value="NZ_CP009706.1"/>
</dbReference>
<proteinExistence type="inferred from homology"/>
<dbReference type="PANTHER" id="PTHR30443">
    <property type="entry name" value="INNER MEMBRANE PROTEIN"/>
    <property type="match status" value="1"/>
</dbReference>
<evidence type="ECO:0000313" key="11">
    <source>
        <dbReference type="Proteomes" id="UP000029986"/>
    </source>
</evidence>
<keyword evidence="5 8" id="KW-1133">Transmembrane helix</keyword>
<feature type="domain" description="Sulfatase N-terminal" evidence="9">
    <location>
        <begin position="219"/>
        <end position="484"/>
    </location>
</feature>
<dbReference type="KEGG" id="hav:AT03_09010"/>
<accession>A0A097R1B8</accession>
<evidence type="ECO:0000256" key="5">
    <source>
        <dbReference type="ARBA" id="ARBA00022989"/>
    </source>
</evidence>
<dbReference type="PANTHER" id="PTHR30443:SF4">
    <property type="entry name" value="PHOSPHOETHANOLAMINE TRANSFERASE OPGE-RELATED"/>
    <property type="match status" value="1"/>
</dbReference>